<dbReference type="EMBL" id="QFNK01000105">
    <property type="protein sequence ID" value="PZO86603.1"/>
    <property type="molecule type" value="Genomic_DNA"/>
</dbReference>
<comment type="caution">
    <text evidence="2">The sequence shown here is derived from an EMBL/GenBank/DDBJ whole genome shotgun (WGS) entry which is preliminary data.</text>
</comment>
<accession>A0A2W4ZW64</accession>
<evidence type="ECO:0000313" key="2">
    <source>
        <dbReference type="EMBL" id="PZO86603.1"/>
    </source>
</evidence>
<dbReference type="Proteomes" id="UP000249557">
    <property type="component" value="Unassembled WGS sequence"/>
</dbReference>
<name>A0A2W4ZW64_9BACT</name>
<feature type="transmembrane region" description="Helical" evidence="1">
    <location>
        <begin position="12"/>
        <end position="36"/>
    </location>
</feature>
<keyword evidence="1" id="KW-1133">Transmembrane helix</keyword>
<protein>
    <submittedName>
        <fullName evidence="2">Uncharacterized protein</fullName>
    </submittedName>
</protein>
<keyword evidence="1" id="KW-0812">Transmembrane</keyword>
<evidence type="ECO:0000313" key="3">
    <source>
        <dbReference type="Proteomes" id="UP000249557"/>
    </source>
</evidence>
<keyword evidence="1" id="KW-0472">Membrane</keyword>
<evidence type="ECO:0000256" key="1">
    <source>
        <dbReference type="SAM" id="Phobius"/>
    </source>
</evidence>
<organism evidence="2 3">
    <name type="scientific">Micavibrio aeruginosavorus</name>
    <dbReference type="NCBI Taxonomy" id="349221"/>
    <lineage>
        <taxon>Bacteria</taxon>
        <taxon>Pseudomonadati</taxon>
        <taxon>Bdellovibrionota</taxon>
        <taxon>Bdellovibrionia</taxon>
        <taxon>Bdellovibrionales</taxon>
        <taxon>Pseudobdellovibrionaceae</taxon>
        <taxon>Micavibrio</taxon>
    </lineage>
</organism>
<proteinExistence type="predicted"/>
<feature type="non-terminal residue" evidence="2">
    <location>
        <position position="107"/>
    </location>
</feature>
<sequence>MLKPLLKIGNRTILVVLETLVVVALIAAIAFGAFVWRLSQGPMSIGFAKPYVEDALSNPEANVHVTFDDMVFTWPELKGHFILELSGLHVRMGQSEDSMLTIDKASV</sequence>
<reference evidence="2 3" key="1">
    <citation type="submission" date="2017-08" db="EMBL/GenBank/DDBJ databases">
        <title>Infants hospitalized years apart are colonized by the same room-sourced microbial strains.</title>
        <authorList>
            <person name="Brooks B."/>
            <person name="Olm M.R."/>
            <person name="Firek B.A."/>
            <person name="Baker R."/>
            <person name="Thomas B.C."/>
            <person name="Morowitz M.J."/>
            <person name="Banfield J.F."/>
        </authorList>
    </citation>
    <scope>NUCLEOTIDE SEQUENCE [LARGE SCALE GENOMIC DNA]</scope>
    <source>
        <strain evidence="2">S2_018_000_R2_104</strain>
    </source>
</reference>
<gene>
    <name evidence="2" type="ORF">DI626_06050</name>
</gene>
<dbReference type="AlphaFoldDB" id="A0A2W4ZW64"/>